<proteinExistence type="predicted"/>
<evidence type="ECO:0000313" key="2">
    <source>
        <dbReference type="EMBL" id="MBE7325903.1"/>
    </source>
</evidence>
<comment type="caution">
    <text evidence="2">The sequence shown here is derived from an EMBL/GenBank/DDBJ whole genome shotgun (WGS) entry which is preliminary data.</text>
</comment>
<protein>
    <submittedName>
        <fullName evidence="2">Uncharacterized protein</fullName>
    </submittedName>
</protein>
<accession>A0ABR9RWE0</accession>
<reference evidence="2 3" key="1">
    <citation type="submission" date="2020-10" db="EMBL/GenBank/DDBJ databases">
        <title>Nocardioides sp. isolated from sludge.</title>
        <authorList>
            <person name="Zhang X."/>
        </authorList>
    </citation>
    <scope>NUCLEOTIDE SEQUENCE [LARGE SCALE GENOMIC DNA]</scope>
    <source>
        <strain evidence="2 3">Y6</strain>
    </source>
</reference>
<dbReference type="Proteomes" id="UP000756387">
    <property type="component" value="Unassembled WGS sequence"/>
</dbReference>
<feature type="region of interest" description="Disordered" evidence="1">
    <location>
        <begin position="72"/>
        <end position="92"/>
    </location>
</feature>
<sequence>MNLPAPTDWSREIDSSFGHGSDRPAEAYAALGRRVQRRRRALQGSVAGLTVATMALAGPWALNWWGDGPGGNVGPVPAATPDQPVEPQDPGPTVAPMARTADDVAVATREWEGSDVIPVTATEDGGLEVLDGWRVTRLVVVRESDTERRWGLVLSSPDGSPLWALVDWEGGDDAAGLPGHSGATTDRPGARFTRFADWLSTTLALQDASGSSDQPPAGEQDAVAIVTSGEVVALNGAEVLAQRPAPDGWSAYGPANEQFAVKLRTADGRTWFARVDPEGSTTVDPAVLDVPTMRAFMEHVTSRAESGEGLR</sequence>
<keyword evidence="3" id="KW-1185">Reference proteome</keyword>
<dbReference type="RefSeq" id="WP_193639228.1">
    <property type="nucleotide sequence ID" value="NZ_JADCSA010000018.1"/>
</dbReference>
<evidence type="ECO:0000256" key="1">
    <source>
        <dbReference type="SAM" id="MobiDB-lite"/>
    </source>
</evidence>
<name>A0ABR9RWE0_9ACTN</name>
<evidence type="ECO:0000313" key="3">
    <source>
        <dbReference type="Proteomes" id="UP000756387"/>
    </source>
</evidence>
<organism evidence="2 3">
    <name type="scientific">Nocardioides malaquae</name>
    <dbReference type="NCBI Taxonomy" id="2773426"/>
    <lineage>
        <taxon>Bacteria</taxon>
        <taxon>Bacillati</taxon>
        <taxon>Actinomycetota</taxon>
        <taxon>Actinomycetes</taxon>
        <taxon>Propionibacteriales</taxon>
        <taxon>Nocardioidaceae</taxon>
        <taxon>Nocardioides</taxon>
    </lineage>
</organism>
<gene>
    <name evidence="2" type="ORF">IEQ44_14730</name>
</gene>
<dbReference type="EMBL" id="JADCSA010000018">
    <property type="protein sequence ID" value="MBE7325903.1"/>
    <property type="molecule type" value="Genomic_DNA"/>
</dbReference>
<feature type="region of interest" description="Disordered" evidence="1">
    <location>
        <begin position="1"/>
        <end position="23"/>
    </location>
</feature>
<feature type="compositionally biased region" description="Basic and acidic residues" evidence="1">
    <location>
        <begin position="9"/>
        <end position="23"/>
    </location>
</feature>